<dbReference type="VEuPathDB" id="FungiDB:H257_13894"/>
<sequence length="108" mass="12419">MDSSKPTLLLLSKVPSLCYYWPVERSGPTPEFVDVLAFLFLDRGVIDTRSIYFVLVLSYELLLYEVYIYCPVSQHLAVYAISPSIDFLCTEFCMQRVKGHAILYLDAH</sequence>
<reference evidence="1" key="1">
    <citation type="submission" date="2013-12" db="EMBL/GenBank/DDBJ databases">
        <title>The Genome Sequence of Aphanomyces astaci APO3.</title>
        <authorList>
            <consortium name="The Broad Institute Genomics Platform"/>
            <person name="Russ C."/>
            <person name="Tyler B."/>
            <person name="van West P."/>
            <person name="Dieguez-Uribeondo J."/>
            <person name="Young S.K."/>
            <person name="Zeng Q."/>
            <person name="Gargeya S."/>
            <person name="Fitzgerald M."/>
            <person name="Abouelleil A."/>
            <person name="Alvarado L."/>
            <person name="Chapman S.B."/>
            <person name="Gainer-Dewar J."/>
            <person name="Goldberg J."/>
            <person name="Griggs A."/>
            <person name="Gujja S."/>
            <person name="Hansen M."/>
            <person name="Howarth C."/>
            <person name="Imamovic A."/>
            <person name="Ireland A."/>
            <person name="Larimer J."/>
            <person name="McCowan C."/>
            <person name="Murphy C."/>
            <person name="Pearson M."/>
            <person name="Poon T.W."/>
            <person name="Priest M."/>
            <person name="Roberts A."/>
            <person name="Saif S."/>
            <person name="Shea T."/>
            <person name="Sykes S."/>
            <person name="Wortman J."/>
            <person name="Nusbaum C."/>
            <person name="Birren B."/>
        </authorList>
    </citation>
    <scope>NUCLEOTIDE SEQUENCE [LARGE SCALE GENOMIC DNA]</scope>
    <source>
        <strain evidence="1">APO3</strain>
    </source>
</reference>
<proteinExistence type="predicted"/>
<gene>
    <name evidence="1" type="ORF">H257_13894</name>
</gene>
<protein>
    <submittedName>
        <fullName evidence="1">Uncharacterized protein</fullName>
    </submittedName>
</protein>
<dbReference type="AlphaFoldDB" id="W4FSK8"/>
<dbReference type="EMBL" id="KI913165">
    <property type="protein sequence ID" value="ETV70500.1"/>
    <property type="molecule type" value="Genomic_DNA"/>
</dbReference>
<dbReference type="RefSeq" id="XP_009839883.1">
    <property type="nucleotide sequence ID" value="XM_009841581.1"/>
</dbReference>
<dbReference type="GeneID" id="20815890"/>
<organism evidence="1">
    <name type="scientific">Aphanomyces astaci</name>
    <name type="common">Crayfish plague agent</name>
    <dbReference type="NCBI Taxonomy" id="112090"/>
    <lineage>
        <taxon>Eukaryota</taxon>
        <taxon>Sar</taxon>
        <taxon>Stramenopiles</taxon>
        <taxon>Oomycota</taxon>
        <taxon>Saprolegniomycetes</taxon>
        <taxon>Saprolegniales</taxon>
        <taxon>Verrucalvaceae</taxon>
        <taxon>Aphanomyces</taxon>
    </lineage>
</organism>
<name>W4FSK8_APHAT</name>
<evidence type="ECO:0000313" key="1">
    <source>
        <dbReference type="EMBL" id="ETV70500.1"/>
    </source>
</evidence>
<accession>W4FSK8</accession>